<keyword evidence="2" id="KW-1185">Reference proteome</keyword>
<evidence type="ECO:0000313" key="2">
    <source>
        <dbReference type="Proteomes" id="UP000236047"/>
    </source>
</evidence>
<accession>A0A2N8P950</accession>
<dbReference type="RefSeq" id="WP_073445486.1">
    <property type="nucleotide sequence ID" value="NZ_LJSN01000003.1"/>
</dbReference>
<reference evidence="2" key="1">
    <citation type="submission" date="2015-09" db="EMBL/GenBank/DDBJ databases">
        <authorList>
            <person name="Graham D.E."/>
            <person name="Mahan K.M."/>
            <person name="Klingeman D.M."/>
            <person name="Fida T."/>
            <person name="Giannone R.J."/>
            <person name="Hettich R.L."/>
            <person name="Parry R.J."/>
            <person name="Spain J.C."/>
        </authorList>
    </citation>
    <scope>NUCLEOTIDE SEQUENCE [LARGE SCALE GENOMIC DNA]</scope>
    <source>
        <strain evidence="2">JCM 4701</strain>
    </source>
</reference>
<dbReference type="Pfam" id="PF19562">
    <property type="entry name" value="DUF6084"/>
    <property type="match status" value="1"/>
</dbReference>
<gene>
    <name evidence="1" type="ORF">AOB60_24705</name>
</gene>
<dbReference type="InterPro" id="IPR045730">
    <property type="entry name" value="DUF6084"/>
</dbReference>
<proteinExistence type="predicted"/>
<dbReference type="EMBL" id="LJSN01000003">
    <property type="protein sequence ID" value="PNE37502.1"/>
    <property type="molecule type" value="Genomic_DNA"/>
</dbReference>
<sequence length="230" mass="25139">MTELSFVCTGVRADRYAAAPTLLFRLRITADADARVHALALRCQLRIEPARRDYDPEEAAALADLFGVRSRWGSTLKPLQFAQVSLVVPGFTGETEVDLPVPCSYDLEVAAGRYMHALRDGEVPLLLLFSGTVFAGPSGFQVFPVPWHKEAECRLPAAVWREMTDTHFPGCGWLRLPKESLDALLAFRSRHALPSWEATVQALLAAADGTTPGPRGFPAVARPATERTAP</sequence>
<name>A0A2N8P950_STRNR</name>
<protein>
    <submittedName>
        <fullName evidence="1">Uncharacterized protein</fullName>
    </submittedName>
</protein>
<dbReference type="Proteomes" id="UP000236047">
    <property type="component" value="Unassembled WGS sequence"/>
</dbReference>
<evidence type="ECO:0000313" key="1">
    <source>
        <dbReference type="EMBL" id="PNE37502.1"/>
    </source>
</evidence>
<dbReference type="AlphaFoldDB" id="A0A2N8P950"/>
<organism evidence="1 2">
    <name type="scientific">Streptomyces noursei</name>
    <name type="common">Streptomyces albulus</name>
    <dbReference type="NCBI Taxonomy" id="1971"/>
    <lineage>
        <taxon>Bacteria</taxon>
        <taxon>Bacillati</taxon>
        <taxon>Actinomycetota</taxon>
        <taxon>Actinomycetes</taxon>
        <taxon>Kitasatosporales</taxon>
        <taxon>Streptomycetaceae</taxon>
        <taxon>Streptomyces</taxon>
    </lineage>
</organism>
<comment type="caution">
    <text evidence="1">The sequence shown here is derived from an EMBL/GenBank/DDBJ whole genome shotgun (WGS) entry which is preliminary data.</text>
</comment>